<dbReference type="Proteomes" id="UP000655225">
    <property type="component" value="Unassembled WGS sequence"/>
</dbReference>
<dbReference type="Pfam" id="PF22936">
    <property type="entry name" value="Pol_BBD"/>
    <property type="match status" value="1"/>
</dbReference>
<dbReference type="InterPro" id="IPR014044">
    <property type="entry name" value="CAP_dom"/>
</dbReference>
<dbReference type="Pfam" id="PF00188">
    <property type="entry name" value="CAP"/>
    <property type="match status" value="1"/>
</dbReference>
<dbReference type="GO" id="GO:0098542">
    <property type="term" value="P:defense response to other organism"/>
    <property type="evidence" value="ECO:0007669"/>
    <property type="project" value="UniProtKB-ARBA"/>
</dbReference>
<evidence type="ECO:0000256" key="4">
    <source>
        <dbReference type="SAM" id="SignalP"/>
    </source>
</evidence>
<dbReference type="InterPro" id="IPR054722">
    <property type="entry name" value="PolX-like_BBD"/>
</dbReference>
<dbReference type="FunFam" id="3.40.33.10:FF:000006">
    <property type="entry name" value="Putative pathogenesis-related protein 1"/>
    <property type="match status" value="1"/>
</dbReference>
<dbReference type="InterPro" id="IPR035940">
    <property type="entry name" value="CAP_sf"/>
</dbReference>
<name>A0A835D737_TETSI</name>
<evidence type="ECO:0000313" key="6">
    <source>
        <dbReference type="EMBL" id="KAF8392923.1"/>
    </source>
</evidence>
<evidence type="ECO:0000313" key="7">
    <source>
        <dbReference type="Proteomes" id="UP000655225"/>
    </source>
</evidence>
<evidence type="ECO:0000256" key="2">
    <source>
        <dbReference type="ARBA" id="ARBA00022729"/>
    </source>
</evidence>
<dbReference type="InterPro" id="IPR001283">
    <property type="entry name" value="CRISP-related"/>
</dbReference>
<accession>A0A835D737</accession>
<dbReference type="SMART" id="SM00198">
    <property type="entry name" value="SCP"/>
    <property type="match status" value="1"/>
</dbReference>
<dbReference type="SUPFAM" id="SSF55797">
    <property type="entry name" value="PR-1-like"/>
    <property type="match status" value="1"/>
</dbReference>
<feature type="signal peptide" evidence="4">
    <location>
        <begin position="1"/>
        <end position="28"/>
    </location>
</feature>
<keyword evidence="7" id="KW-1185">Reference proteome</keyword>
<sequence>MASRGFLSCGLLGTFLLISFSLPSFTSSDSSLEVSFAIRSRRVLNTTPGNIVQQYLVPHNLLRAKLGIPALQWSEQLANYANWWANQRKGDCALIHSDTNYGENIFWGSGSNWKPRDAVAAWAAEKQYYNYPKNSCLPNRDCLHYTQIIWRQSLRVGCAKVTCKSGDTFISCNYDPHGLHLSQSPQQGQSSIPYDTQWMPDSGATNHMTFDPSLLDQLAEYPGSDQVVIGNGKGLQITHIGNSSLCTSNTKLKLDDVLVVPGITRNLLSVARLTKDNHCSLEFFPWGYVNKDLRTRTQILKGLIRGNLYPIAAHKSDHVVAYFGTKAPTMIIPLTVICLPAQLHQLCNYSFHLP</sequence>
<evidence type="ECO:0000256" key="1">
    <source>
        <dbReference type="ARBA" id="ARBA00009923"/>
    </source>
</evidence>
<keyword evidence="2 4" id="KW-0732">Signal</keyword>
<feature type="domain" description="SCP" evidence="5">
    <location>
        <begin position="50"/>
        <end position="182"/>
    </location>
</feature>
<proteinExistence type="inferred from homology"/>
<dbReference type="CDD" id="cd05381">
    <property type="entry name" value="CAP_PR-1"/>
    <property type="match status" value="1"/>
</dbReference>
<evidence type="ECO:0000256" key="3">
    <source>
        <dbReference type="ARBA" id="ARBA00023157"/>
    </source>
</evidence>
<dbReference type="OrthoDB" id="337038at2759"/>
<dbReference type="Gene3D" id="3.40.33.10">
    <property type="entry name" value="CAP"/>
    <property type="match status" value="1"/>
</dbReference>
<protein>
    <recommendedName>
        <fullName evidence="5">SCP domain-containing protein</fullName>
    </recommendedName>
</protein>
<dbReference type="PRINTS" id="PR00837">
    <property type="entry name" value="V5TPXLIKE"/>
</dbReference>
<organism evidence="6 7">
    <name type="scientific">Tetracentron sinense</name>
    <name type="common">Spur-leaf</name>
    <dbReference type="NCBI Taxonomy" id="13715"/>
    <lineage>
        <taxon>Eukaryota</taxon>
        <taxon>Viridiplantae</taxon>
        <taxon>Streptophyta</taxon>
        <taxon>Embryophyta</taxon>
        <taxon>Tracheophyta</taxon>
        <taxon>Spermatophyta</taxon>
        <taxon>Magnoliopsida</taxon>
        <taxon>Trochodendrales</taxon>
        <taxon>Trochodendraceae</taxon>
        <taxon>Tetracentron</taxon>
    </lineage>
</organism>
<evidence type="ECO:0000259" key="5">
    <source>
        <dbReference type="SMART" id="SM00198"/>
    </source>
</evidence>
<feature type="chain" id="PRO_5032859502" description="SCP domain-containing protein" evidence="4">
    <location>
        <begin position="29"/>
        <end position="354"/>
    </location>
</feature>
<comment type="similarity">
    <text evidence="1">Belongs to the CRISP family.</text>
</comment>
<dbReference type="AlphaFoldDB" id="A0A835D737"/>
<reference evidence="6 7" key="1">
    <citation type="submission" date="2020-04" db="EMBL/GenBank/DDBJ databases">
        <title>Plant Genome Project.</title>
        <authorList>
            <person name="Zhang R.-G."/>
        </authorList>
    </citation>
    <scope>NUCLEOTIDE SEQUENCE [LARGE SCALE GENOMIC DNA]</scope>
    <source>
        <strain evidence="6">YNK0</strain>
        <tissue evidence="6">Leaf</tissue>
    </source>
</reference>
<keyword evidence="3" id="KW-1015">Disulfide bond</keyword>
<gene>
    <name evidence="6" type="ORF">HHK36_021163</name>
</gene>
<comment type="caution">
    <text evidence="6">The sequence shown here is derived from an EMBL/GenBank/DDBJ whole genome shotgun (WGS) entry which is preliminary data.</text>
</comment>
<dbReference type="EMBL" id="JABCRI010000015">
    <property type="protein sequence ID" value="KAF8392923.1"/>
    <property type="molecule type" value="Genomic_DNA"/>
</dbReference>
<dbReference type="PANTHER" id="PTHR10334">
    <property type="entry name" value="CYSTEINE-RICH SECRETORY PROTEIN-RELATED"/>
    <property type="match status" value="1"/>
</dbReference>